<organism evidence="1 2">
    <name type="scientific">Metabacillus idriensis</name>
    <dbReference type="NCBI Taxonomy" id="324768"/>
    <lineage>
        <taxon>Bacteria</taxon>
        <taxon>Bacillati</taxon>
        <taxon>Bacillota</taxon>
        <taxon>Bacilli</taxon>
        <taxon>Bacillales</taxon>
        <taxon>Bacillaceae</taxon>
        <taxon>Metabacillus</taxon>
    </lineage>
</organism>
<dbReference type="AlphaFoldDB" id="A0A6I2M472"/>
<name>A0A6I2M472_9BACI</name>
<sequence length="162" mass="18819">MTEYKFQVKQYTGGGYSLLTRTVKVEDCANLVKEHNGESNWCLLKDAHCPLLAKHDRYNFDPEDIKCSHIESGFTKDINKLENPHREEVLNSIVDEILAEREAVVKAYPDNGKAVYQVGKYLKTCKRCETHFKTDAKNKVYCEDCSHSMKKQKHRKYNGKRD</sequence>
<proteinExistence type="predicted"/>
<dbReference type="EMBL" id="WKKF01000001">
    <property type="protein sequence ID" value="MRX52367.1"/>
    <property type="molecule type" value="Genomic_DNA"/>
</dbReference>
<keyword evidence="2" id="KW-1185">Reference proteome</keyword>
<dbReference type="Proteomes" id="UP000441585">
    <property type="component" value="Unassembled WGS sequence"/>
</dbReference>
<accession>A0A6I2M472</accession>
<reference evidence="1 2" key="1">
    <citation type="submission" date="2019-11" db="EMBL/GenBank/DDBJ databases">
        <title>Bacillus idriensis genome.</title>
        <authorList>
            <person name="Konopka E.N."/>
            <person name="Newman J.D."/>
        </authorList>
    </citation>
    <scope>NUCLEOTIDE SEQUENCE [LARGE SCALE GENOMIC DNA]</scope>
    <source>
        <strain evidence="1 2">DSM 19097</strain>
    </source>
</reference>
<protein>
    <submittedName>
        <fullName evidence="1">Uncharacterized protein</fullName>
    </submittedName>
</protein>
<comment type="caution">
    <text evidence="1">The sequence shown here is derived from an EMBL/GenBank/DDBJ whole genome shotgun (WGS) entry which is preliminary data.</text>
</comment>
<gene>
    <name evidence="1" type="ORF">GJU41_00155</name>
</gene>
<evidence type="ECO:0000313" key="1">
    <source>
        <dbReference type="EMBL" id="MRX52367.1"/>
    </source>
</evidence>
<evidence type="ECO:0000313" key="2">
    <source>
        <dbReference type="Proteomes" id="UP000441585"/>
    </source>
</evidence>
<dbReference type="RefSeq" id="WP_154317784.1">
    <property type="nucleotide sequence ID" value="NZ_CAJGAA010000001.1"/>
</dbReference>